<dbReference type="AlphaFoldDB" id="A0AAN8NGM5"/>
<dbReference type="EMBL" id="JAVHJM010000003">
    <property type="protein sequence ID" value="KAK6516134.1"/>
    <property type="molecule type" value="Genomic_DNA"/>
</dbReference>
<evidence type="ECO:0000313" key="2">
    <source>
        <dbReference type="Proteomes" id="UP001307849"/>
    </source>
</evidence>
<keyword evidence="2" id="KW-1185">Reference proteome</keyword>
<organism evidence="1 2">
    <name type="scientific">Arthrobotrys conoides</name>
    <dbReference type="NCBI Taxonomy" id="74498"/>
    <lineage>
        <taxon>Eukaryota</taxon>
        <taxon>Fungi</taxon>
        <taxon>Dikarya</taxon>
        <taxon>Ascomycota</taxon>
        <taxon>Pezizomycotina</taxon>
        <taxon>Orbiliomycetes</taxon>
        <taxon>Orbiliales</taxon>
        <taxon>Orbiliaceae</taxon>
        <taxon>Arthrobotrys</taxon>
    </lineage>
</organism>
<gene>
    <name evidence="1" type="ORF">TWF506_006044</name>
</gene>
<accession>A0AAN8NGM5</accession>
<dbReference type="Proteomes" id="UP001307849">
    <property type="component" value="Unassembled WGS sequence"/>
</dbReference>
<reference evidence="1 2" key="1">
    <citation type="submission" date="2019-10" db="EMBL/GenBank/DDBJ databases">
        <authorList>
            <person name="Palmer J.M."/>
        </authorList>
    </citation>
    <scope>NUCLEOTIDE SEQUENCE [LARGE SCALE GENOMIC DNA]</scope>
    <source>
        <strain evidence="1 2">TWF506</strain>
    </source>
</reference>
<protein>
    <submittedName>
        <fullName evidence="1">Uncharacterized protein</fullName>
    </submittedName>
</protein>
<proteinExistence type="predicted"/>
<evidence type="ECO:0000313" key="1">
    <source>
        <dbReference type="EMBL" id="KAK6516134.1"/>
    </source>
</evidence>
<name>A0AAN8NGM5_9PEZI</name>
<sequence length="382" mass="44322">MTSFIDYKRQNYWADETENFPQIGRAALSTPVYDHSEVVELYKTISSSSSSSSSSSKRSTFCFGLRRVCHSKKLKFLRGRLFSRNRREAQNSHQAPKNPNEKTGTMRENEVDEVLSILVKKLPAELALDIMEMALYVHHTTIGMREETAVAGSFESQVYLTATIPETKSEKGIGKLVFNIRSRDQGGSSYPESHGTYKAGWSWLQVELWRNKSDEQMSVPMLAARADKVNGNGKSYNGKTIDHVYEDYGDESKDPDSFYCWHYYHGYSQRREEDGDKYKVGTWILQRNVHAKPEFTDHEIVWDSRVDEPSVEKAPLQERDLRYRDEAKWDGIVRFWENGHVANGQFVRELRPGDEIRVVMRAMFPAWHCIVEKCKIECWWNL</sequence>
<comment type="caution">
    <text evidence="1">The sequence shown here is derived from an EMBL/GenBank/DDBJ whole genome shotgun (WGS) entry which is preliminary data.</text>
</comment>